<feature type="region of interest" description="Disordered" evidence="1">
    <location>
        <begin position="271"/>
        <end position="315"/>
    </location>
</feature>
<evidence type="ECO:0000256" key="1">
    <source>
        <dbReference type="SAM" id="MobiDB-lite"/>
    </source>
</evidence>
<reference evidence="2" key="2">
    <citation type="submission" date="2024-10" db="UniProtKB">
        <authorList>
            <consortium name="EnsemblProtists"/>
        </authorList>
    </citation>
    <scope>IDENTIFICATION</scope>
</reference>
<protein>
    <submittedName>
        <fullName evidence="2">Uncharacterized protein</fullName>
    </submittedName>
</protein>
<dbReference type="RefSeq" id="XP_005784712.1">
    <property type="nucleotide sequence ID" value="XM_005784655.1"/>
</dbReference>
<dbReference type="KEGG" id="ehx:EMIHUDRAFT_112429"/>
<name>A0A0D3K948_EMIH1</name>
<organism evidence="2 3">
    <name type="scientific">Emiliania huxleyi (strain CCMP1516)</name>
    <dbReference type="NCBI Taxonomy" id="280463"/>
    <lineage>
        <taxon>Eukaryota</taxon>
        <taxon>Haptista</taxon>
        <taxon>Haptophyta</taxon>
        <taxon>Prymnesiophyceae</taxon>
        <taxon>Isochrysidales</taxon>
        <taxon>Noelaerhabdaceae</taxon>
        <taxon>Emiliania</taxon>
    </lineage>
</organism>
<proteinExistence type="predicted"/>
<evidence type="ECO:0000313" key="3">
    <source>
        <dbReference type="Proteomes" id="UP000013827"/>
    </source>
</evidence>
<sequence>MAFMALATQLLGGGEIPGREMLFGNASLQSPLENSPDNAAAVCCSEECSANVPTCHRRCALFGHDALHRGLGRFVASALRGAARWEFCVTYSDMRFPRDTHELLRPPGGDAKEVPDALVLDPAIWPVWKGWLSRNATTPYAAALTALLRRAVATNVASGKPRAVVLWSSPPTLRVEATGRRPSKFDFRQRAVASARDIALAAMEQVAEEEHRREGCMSSQRGRGTSRFMRMAFVDVLRIGLDGIATGRMPLFRGASHDGVHWPGGKRLRTHTKWWGKGGRDPRVSTPGHGQEPHGIQSASTGPVPWVSNQWDGGL</sequence>
<feature type="compositionally biased region" description="Polar residues" evidence="1">
    <location>
        <begin position="297"/>
        <end position="315"/>
    </location>
</feature>
<dbReference type="PaxDb" id="2903-EOD32283"/>
<accession>A0A0D3K948</accession>
<dbReference type="EnsemblProtists" id="EOD32283">
    <property type="protein sequence ID" value="EOD32283"/>
    <property type="gene ID" value="EMIHUDRAFT_112429"/>
</dbReference>
<dbReference type="HOGENOM" id="CLU_938246_0_0_1"/>
<evidence type="ECO:0000313" key="2">
    <source>
        <dbReference type="EnsemblProtists" id="EOD32283"/>
    </source>
</evidence>
<dbReference type="GeneID" id="17277554"/>
<keyword evidence="3" id="KW-1185">Reference proteome</keyword>
<dbReference type="Proteomes" id="UP000013827">
    <property type="component" value="Unassembled WGS sequence"/>
</dbReference>
<dbReference type="AlphaFoldDB" id="A0A0D3K948"/>
<reference evidence="3" key="1">
    <citation type="journal article" date="2013" name="Nature">
        <title>Pan genome of the phytoplankton Emiliania underpins its global distribution.</title>
        <authorList>
            <person name="Read B.A."/>
            <person name="Kegel J."/>
            <person name="Klute M.J."/>
            <person name="Kuo A."/>
            <person name="Lefebvre S.C."/>
            <person name="Maumus F."/>
            <person name="Mayer C."/>
            <person name="Miller J."/>
            <person name="Monier A."/>
            <person name="Salamov A."/>
            <person name="Young J."/>
            <person name="Aguilar M."/>
            <person name="Claverie J.M."/>
            <person name="Frickenhaus S."/>
            <person name="Gonzalez K."/>
            <person name="Herman E.K."/>
            <person name="Lin Y.C."/>
            <person name="Napier J."/>
            <person name="Ogata H."/>
            <person name="Sarno A.F."/>
            <person name="Shmutz J."/>
            <person name="Schroeder D."/>
            <person name="de Vargas C."/>
            <person name="Verret F."/>
            <person name="von Dassow P."/>
            <person name="Valentin K."/>
            <person name="Van de Peer Y."/>
            <person name="Wheeler G."/>
            <person name="Dacks J.B."/>
            <person name="Delwiche C.F."/>
            <person name="Dyhrman S.T."/>
            <person name="Glockner G."/>
            <person name="John U."/>
            <person name="Richards T."/>
            <person name="Worden A.Z."/>
            <person name="Zhang X."/>
            <person name="Grigoriev I.V."/>
            <person name="Allen A.E."/>
            <person name="Bidle K."/>
            <person name="Borodovsky M."/>
            <person name="Bowler C."/>
            <person name="Brownlee C."/>
            <person name="Cock J.M."/>
            <person name="Elias M."/>
            <person name="Gladyshev V.N."/>
            <person name="Groth M."/>
            <person name="Guda C."/>
            <person name="Hadaegh A."/>
            <person name="Iglesias-Rodriguez M.D."/>
            <person name="Jenkins J."/>
            <person name="Jones B.M."/>
            <person name="Lawson T."/>
            <person name="Leese F."/>
            <person name="Lindquist E."/>
            <person name="Lobanov A."/>
            <person name="Lomsadze A."/>
            <person name="Malik S.B."/>
            <person name="Marsh M.E."/>
            <person name="Mackinder L."/>
            <person name="Mock T."/>
            <person name="Mueller-Roeber B."/>
            <person name="Pagarete A."/>
            <person name="Parker M."/>
            <person name="Probert I."/>
            <person name="Quesneville H."/>
            <person name="Raines C."/>
            <person name="Rensing S.A."/>
            <person name="Riano-Pachon D.M."/>
            <person name="Richier S."/>
            <person name="Rokitta S."/>
            <person name="Shiraiwa Y."/>
            <person name="Soanes D.M."/>
            <person name="van der Giezen M."/>
            <person name="Wahlund T.M."/>
            <person name="Williams B."/>
            <person name="Wilson W."/>
            <person name="Wolfe G."/>
            <person name="Wurch L.L."/>
        </authorList>
    </citation>
    <scope>NUCLEOTIDE SEQUENCE</scope>
</reference>